<dbReference type="PANTHER" id="PTHR43777:SF1">
    <property type="entry name" value="MOLYBDENUM COFACTOR CYTIDYLYLTRANSFERASE"/>
    <property type="match status" value="1"/>
</dbReference>
<dbReference type="Gene3D" id="3.90.550.10">
    <property type="entry name" value="Spore Coat Polysaccharide Biosynthesis Protein SpsA, Chain A"/>
    <property type="match status" value="1"/>
</dbReference>
<dbReference type="Pfam" id="PF12804">
    <property type="entry name" value="NTP_transf_3"/>
    <property type="match status" value="1"/>
</dbReference>
<dbReference type="HOGENOM" id="CLU_061980_2_0_10"/>
<dbReference type="PANTHER" id="PTHR43777">
    <property type="entry name" value="MOLYBDENUM COFACTOR CYTIDYLYLTRANSFERASE"/>
    <property type="match status" value="1"/>
</dbReference>
<accession>A4BYG5</accession>
<dbReference type="EMBL" id="AAOG01000001">
    <property type="protein sequence ID" value="EAR14006.1"/>
    <property type="molecule type" value="Genomic_DNA"/>
</dbReference>
<dbReference type="OrthoDB" id="9779263at2"/>
<evidence type="ECO:0000259" key="1">
    <source>
        <dbReference type="Pfam" id="PF12804"/>
    </source>
</evidence>
<keyword evidence="3" id="KW-1185">Reference proteome</keyword>
<evidence type="ECO:0000313" key="3">
    <source>
        <dbReference type="Proteomes" id="UP000003053"/>
    </source>
</evidence>
<organism evidence="2 3">
    <name type="scientific">Polaribacter irgensii 23-P</name>
    <dbReference type="NCBI Taxonomy" id="313594"/>
    <lineage>
        <taxon>Bacteria</taxon>
        <taxon>Pseudomonadati</taxon>
        <taxon>Bacteroidota</taxon>
        <taxon>Flavobacteriia</taxon>
        <taxon>Flavobacteriales</taxon>
        <taxon>Flavobacteriaceae</taxon>
    </lineage>
</organism>
<evidence type="ECO:0000313" key="2">
    <source>
        <dbReference type="EMBL" id="EAR14006.1"/>
    </source>
</evidence>
<dbReference type="STRING" id="313594.PI23P_05892"/>
<dbReference type="eggNOG" id="COG2068">
    <property type="taxonomic scope" value="Bacteria"/>
</dbReference>
<feature type="domain" description="MobA-like NTP transferase" evidence="1">
    <location>
        <begin position="6"/>
        <end position="168"/>
    </location>
</feature>
<comment type="caution">
    <text evidence="2">The sequence shown here is derived from an EMBL/GenBank/DDBJ whole genome shotgun (WGS) entry which is preliminary data.</text>
</comment>
<dbReference type="GO" id="GO:0016779">
    <property type="term" value="F:nucleotidyltransferase activity"/>
    <property type="evidence" value="ECO:0007669"/>
    <property type="project" value="UniProtKB-ARBA"/>
</dbReference>
<dbReference type="InterPro" id="IPR025877">
    <property type="entry name" value="MobA-like_NTP_Trfase"/>
</dbReference>
<dbReference type="CDD" id="cd04182">
    <property type="entry name" value="GT_2_like_f"/>
    <property type="match status" value="1"/>
</dbReference>
<dbReference type="Proteomes" id="UP000003053">
    <property type="component" value="Unassembled WGS sequence"/>
</dbReference>
<proteinExistence type="predicted"/>
<dbReference type="RefSeq" id="WP_004569804.1">
    <property type="nucleotide sequence ID" value="NZ_CH724148.1"/>
</dbReference>
<protein>
    <recommendedName>
        <fullName evidence="1">MobA-like NTP transferase domain-containing protein</fullName>
    </recommendedName>
</protein>
<name>A4BYG5_9FLAO</name>
<dbReference type="InterPro" id="IPR029044">
    <property type="entry name" value="Nucleotide-diphossugar_trans"/>
</dbReference>
<reference evidence="2 3" key="1">
    <citation type="submission" date="2006-02" db="EMBL/GenBank/DDBJ databases">
        <authorList>
            <person name="Murray A."/>
            <person name="Staley J."/>
            <person name="Ferriera S."/>
            <person name="Johnson J."/>
            <person name="Kravitz S."/>
            <person name="Halpern A."/>
            <person name="Remington K."/>
            <person name="Beeson K."/>
            <person name="Tran B."/>
            <person name="Rogers Y.-H."/>
            <person name="Friedman R."/>
            <person name="Venter J.C."/>
        </authorList>
    </citation>
    <scope>NUCLEOTIDE SEQUENCE [LARGE SCALE GENOMIC DNA]</scope>
    <source>
        <strain evidence="2 3">23-P</strain>
    </source>
</reference>
<dbReference type="SUPFAM" id="SSF53448">
    <property type="entry name" value="Nucleotide-diphospho-sugar transferases"/>
    <property type="match status" value="1"/>
</dbReference>
<sequence length="198" mass="21853">MKNIAVLVLAAGTSSRMKRPKQLVKIGNNFLLEMVLSKAKSLNAKDVYCVLGANSTRIRKEISSPNIHFLTHLKYKKGLSASIAFGISQIALKNQNYDAVLILLGDQPAIEKDYLNAMITLFCEDTAIVIASNYGNKLGVPALFPQSYFSILQELSGDFGAKNILNGNDKVHAFSKKTNFTDIDTEDDLHAFKKTLLR</sequence>
<gene>
    <name evidence="2" type="ORF">PI23P_05892</name>
</gene>
<dbReference type="AlphaFoldDB" id="A4BYG5"/>